<evidence type="ECO:0000313" key="2">
    <source>
        <dbReference type="Proteomes" id="UP000251314"/>
    </source>
</evidence>
<dbReference type="VEuPathDB" id="FungiDB:PC110_g16546"/>
<dbReference type="STRING" id="29920.A0A329RTZ4"/>
<gene>
    <name evidence="1" type="ORF">PC110_g16546</name>
</gene>
<evidence type="ECO:0000313" key="1">
    <source>
        <dbReference type="EMBL" id="RAW27046.1"/>
    </source>
</evidence>
<dbReference type="EMBL" id="MJFZ01000595">
    <property type="protein sequence ID" value="RAW27046.1"/>
    <property type="molecule type" value="Genomic_DNA"/>
</dbReference>
<protein>
    <submittedName>
        <fullName evidence="1">Uncharacterized protein</fullName>
    </submittedName>
</protein>
<sequence length="88" mass="9782">MLASVKNGGHSLAKAIESGFKFKHDIDIRSMVRFTISDTTPSAKNVADYLDTEQEDCTMHLLNLCIGYGIELKDNIQTNADWDDKTSS</sequence>
<dbReference type="OrthoDB" id="117231at2759"/>
<name>A0A329RTZ4_9STRA</name>
<proteinExistence type="predicted"/>
<organism evidence="1 2">
    <name type="scientific">Phytophthora cactorum</name>
    <dbReference type="NCBI Taxonomy" id="29920"/>
    <lineage>
        <taxon>Eukaryota</taxon>
        <taxon>Sar</taxon>
        <taxon>Stramenopiles</taxon>
        <taxon>Oomycota</taxon>
        <taxon>Peronosporomycetes</taxon>
        <taxon>Peronosporales</taxon>
        <taxon>Peronosporaceae</taxon>
        <taxon>Phytophthora</taxon>
    </lineage>
</organism>
<dbReference type="Proteomes" id="UP000251314">
    <property type="component" value="Unassembled WGS sequence"/>
</dbReference>
<keyword evidence="2" id="KW-1185">Reference proteome</keyword>
<comment type="caution">
    <text evidence="1">The sequence shown here is derived from an EMBL/GenBank/DDBJ whole genome shotgun (WGS) entry which is preliminary data.</text>
</comment>
<dbReference type="AlphaFoldDB" id="A0A329RTZ4"/>
<reference evidence="1 2" key="1">
    <citation type="submission" date="2018-01" db="EMBL/GenBank/DDBJ databases">
        <title>Draft genome of the strawberry crown rot pathogen Phytophthora cactorum.</title>
        <authorList>
            <person name="Armitage A.D."/>
            <person name="Lysoe E."/>
            <person name="Nellist C.F."/>
            <person name="Harrison R.J."/>
            <person name="Brurberg M.B."/>
        </authorList>
    </citation>
    <scope>NUCLEOTIDE SEQUENCE [LARGE SCALE GENOMIC DNA]</scope>
    <source>
        <strain evidence="1 2">10300</strain>
    </source>
</reference>
<accession>A0A329RTZ4</accession>